<organism evidence="3 4">
    <name type="scientific">Kockovaella imperatae</name>
    <dbReference type="NCBI Taxonomy" id="4999"/>
    <lineage>
        <taxon>Eukaryota</taxon>
        <taxon>Fungi</taxon>
        <taxon>Dikarya</taxon>
        <taxon>Basidiomycota</taxon>
        <taxon>Agaricomycotina</taxon>
        <taxon>Tremellomycetes</taxon>
        <taxon>Tremellales</taxon>
        <taxon>Cuniculitremaceae</taxon>
        <taxon>Kockovaella</taxon>
    </lineage>
</organism>
<sequence length="445" mass="49911">MVAIAPVRVSHNPTSTSLHRKLLFPNLPATQPVPVLVPGEGKDIEILNDRIYNLVALAFRAYILSWLPRITKDQSVLPQINETILFPLLRPICFRLSEDPSSIIELLLIDLPSLLDLHITTLHGAKEALALGGGVNWDQSTLGDAYHARLPLMSVIKSETSEDRYETSPLWLTAFVEALLKLNVEGEEYDCLPERIMIRELIGRLVLGGIARRISQPWFWWGLGLKLIGPSPDPSIALSTQKSASILKQGSKWICRIWKYLLLSWGFVTWVFVLLAESPRRQTRYRYCALPTVRMVRSIIVNPFWIFRSILATLELFVSFASPVIDRVIPHLIESRLMTVKSAIRLVDLLERILFPLNGYPAPTPEDPTPEEAASMRRYLEQRISEIVPSFAIKVLPPPGTFLEPLSDADCNVHLIAMVYSAAIGALVPELVVGSNVKVRPKNSA</sequence>
<dbReference type="GeneID" id="33555914"/>
<keyword evidence="1" id="KW-0472">Membrane</keyword>
<dbReference type="EMBL" id="NBSH01000005">
    <property type="protein sequence ID" value="ORX37630.1"/>
    <property type="molecule type" value="Genomic_DNA"/>
</dbReference>
<feature type="transmembrane region" description="Helical" evidence="1">
    <location>
        <begin position="257"/>
        <end position="276"/>
    </location>
</feature>
<dbReference type="Proteomes" id="UP000193218">
    <property type="component" value="Unassembled WGS sequence"/>
</dbReference>
<evidence type="ECO:0000256" key="1">
    <source>
        <dbReference type="SAM" id="Phobius"/>
    </source>
</evidence>
<gene>
    <name evidence="3" type="ORF">BD324DRAFT_608179</name>
</gene>
<feature type="domain" description="PXA" evidence="2">
    <location>
        <begin position="44"/>
        <end position="232"/>
    </location>
</feature>
<name>A0A1Y1UHU2_9TREE</name>
<dbReference type="PROSITE" id="PS51207">
    <property type="entry name" value="PXA"/>
    <property type="match status" value="1"/>
</dbReference>
<dbReference type="AlphaFoldDB" id="A0A1Y1UHU2"/>
<dbReference type="InterPro" id="IPR003114">
    <property type="entry name" value="Phox_assoc"/>
</dbReference>
<dbReference type="Pfam" id="PF02194">
    <property type="entry name" value="PXA"/>
    <property type="match status" value="1"/>
</dbReference>
<proteinExistence type="predicted"/>
<keyword evidence="1" id="KW-0812">Transmembrane</keyword>
<dbReference type="STRING" id="4999.A0A1Y1UHU2"/>
<keyword evidence="1" id="KW-1133">Transmembrane helix</keyword>
<evidence type="ECO:0000313" key="3">
    <source>
        <dbReference type="EMBL" id="ORX37630.1"/>
    </source>
</evidence>
<keyword evidence="4" id="KW-1185">Reference proteome</keyword>
<evidence type="ECO:0000259" key="2">
    <source>
        <dbReference type="PROSITE" id="PS51207"/>
    </source>
</evidence>
<dbReference type="InParanoid" id="A0A1Y1UHU2"/>
<feature type="transmembrane region" description="Helical" evidence="1">
    <location>
        <begin position="304"/>
        <end position="325"/>
    </location>
</feature>
<dbReference type="RefSeq" id="XP_021871617.1">
    <property type="nucleotide sequence ID" value="XM_022014106.1"/>
</dbReference>
<protein>
    <submittedName>
        <fullName evidence="3">PXA domain-domain-containing protein</fullName>
    </submittedName>
</protein>
<reference evidence="3 4" key="1">
    <citation type="submission" date="2017-03" db="EMBL/GenBank/DDBJ databases">
        <title>Widespread Adenine N6-methylation of Active Genes in Fungi.</title>
        <authorList>
            <consortium name="DOE Joint Genome Institute"/>
            <person name="Mondo S.J."/>
            <person name="Dannebaum R.O."/>
            <person name="Kuo R.C."/>
            <person name="Louie K.B."/>
            <person name="Bewick A.J."/>
            <person name="Labutti K."/>
            <person name="Haridas S."/>
            <person name="Kuo A."/>
            <person name="Salamov A."/>
            <person name="Ahrendt S.R."/>
            <person name="Lau R."/>
            <person name="Bowen B.P."/>
            <person name="Lipzen A."/>
            <person name="Sullivan W."/>
            <person name="Andreopoulos W.B."/>
            <person name="Clum A."/>
            <person name="Lindquist E."/>
            <person name="Daum C."/>
            <person name="Northen T.R."/>
            <person name="Ramamoorthy G."/>
            <person name="Schmitz R.J."/>
            <person name="Gryganskyi A."/>
            <person name="Culley D."/>
            <person name="Magnuson J."/>
            <person name="James T.Y."/>
            <person name="O'Malley M.A."/>
            <person name="Stajich J.E."/>
            <person name="Spatafora J.W."/>
            <person name="Visel A."/>
            <person name="Grigoriev I.V."/>
        </authorList>
    </citation>
    <scope>NUCLEOTIDE SEQUENCE [LARGE SCALE GENOMIC DNA]</scope>
    <source>
        <strain evidence="3 4">NRRL Y-17943</strain>
    </source>
</reference>
<accession>A0A1Y1UHU2</accession>
<comment type="caution">
    <text evidence="3">The sequence shown here is derived from an EMBL/GenBank/DDBJ whole genome shotgun (WGS) entry which is preliminary data.</text>
</comment>
<evidence type="ECO:0000313" key="4">
    <source>
        <dbReference type="Proteomes" id="UP000193218"/>
    </source>
</evidence>
<dbReference type="OrthoDB" id="431557at2759"/>